<protein>
    <submittedName>
        <fullName evidence="2">Putative PPE family protein PPE42</fullName>
    </submittedName>
</protein>
<reference evidence="2 3" key="1">
    <citation type="journal article" date="2014" name="BMC Genomics">
        <title>Oil accumulation mechanisms of the oleaginous microalga Chlorella protothecoides revealed through its genome, transcriptomes, and proteomes.</title>
        <authorList>
            <person name="Gao C."/>
            <person name="Wang Y."/>
            <person name="Shen Y."/>
            <person name="Yan D."/>
            <person name="He X."/>
            <person name="Dai J."/>
            <person name="Wu Q."/>
        </authorList>
    </citation>
    <scope>NUCLEOTIDE SEQUENCE [LARGE SCALE GENOMIC DNA]</scope>
    <source>
        <strain evidence="2 3">0710</strain>
    </source>
</reference>
<dbReference type="RefSeq" id="XP_011398166.1">
    <property type="nucleotide sequence ID" value="XM_011399864.1"/>
</dbReference>
<feature type="compositionally biased region" description="Pro residues" evidence="1">
    <location>
        <begin position="249"/>
        <end position="291"/>
    </location>
</feature>
<evidence type="ECO:0000313" key="2">
    <source>
        <dbReference type="EMBL" id="KFM25274.1"/>
    </source>
</evidence>
<name>A0A087SHS0_AUXPR</name>
<accession>A0A087SHS0</accession>
<organism evidence="2 3">
    <name type="scientific">Auxenochlorella protothecoides</name>
    <name type="common">Green microalga</name>
    <name type="synonym">Chlorella protothecoides</name>
    <dbReference type="NCBI Taxonomy" id="3075"/>
    <lineage>
        <taxon>Eukaryota</taxon>
        <taxon>Viridiplantae</taxon>
        <taxon>Chlorophyta</taxon>
        <taxon>core chlorophytes</taxon>
        <taxon>Trebouxiophyceae</taxon>
        <taxon>Chlorellales</taxon>
        <taxon>Chlorellaceae</taxon>
        <taxon>Auxenochlorella</taxon>
    </lineage>
</organism>
<dbReference type="GeneID" id="23615345"/>
<evidence type="ECO:0000313" key="3">
    <source>
        <dbReference type="Proteomes" id="UP000028924"/>
    </source>
</evidence>
<gene>
    <name evidence="2" type="ORF">F751_3954</name>
</gene>
<dbReference type="KEGG" id="apro:F751_3954"/>
<dbReference type="EMBL" id="KL662114">
    <property type="protein sequence ID" value="KFM25274.1"/>
    <property type="molecule type" value="Genomic_DNA"/>
</dbReference>
<keyword evidence="3" id="KW-1185">Reference proteome</keyword>
<evidence type="ECO:0000256" key="1">
    <source>
        <dbReference type="SAM" id="MobiDB-lite"/>
    </source>
</evidence>
<dbReference type="Pfam" id="PF01469">
    <property type="entry name" value="Pentapeptide_2"/>
    <property type="match status" value="1"/>
</dbReference>
<dbReference type="AlphaFoldDB" id="A0A087SHS0"/>
<feature type="region of interest" description="Disordered" evidence="1">
    <location>
        <begin position="245"/>
        <end position="296"/>
    </location>
</feature>
<dbReference type="InterPro" id="IPR002989">
    <property type="entry name" value="Mycobac_pentapep"/>
</dbReference>
<sequence>MSALSLADQEVCQQPPCRVLAAVECLPPGRSACVADGQGNIGSGNTGLGNFGNDNSGSYNIGSGNHGDAAWGDALMGSGLRCQVTMGRDLACSFSGRGPSPTLDLGRSLAAVRPPTSLLPAARRLLPAARKGAGVHDAAAALPAASATPPAAQLGDPTLVMNWAFCGKMGAYEIQCTVSITAPAAHPTLYVHLELGWVSAVYSCTAVGPGYEGTLEVSGGSGTVGYAYATYITADRQRLVSNSVQLEPYPSPPPPSAPSPPAVSPPPSPFPPAPPPPPPTPPPSFPPPPPTITMSSARCTLNSMSGEVACVTTVTTAELQPAIHVSYHIANLEAKDAYQPDGLVSNHVWRTHDANVAGGRVSAYYLDATGAQVRTPWVRVGSAR</sequence>
<proteinExistence type="predicted"/>
<dbReference type="Proteomes" id="UP000028924">
    <property type="component" value="Unassembled WGS sequence"/>
</dbReference>